<evidence type="ECO:0000313" key="3">
    <source>
        <dbReference type="Proteomes" id="UP000245639"/>
    </source>
</evidence>
<dbReference type="Proteomes" id="UP000245639">
    <property type="component" value="Unassembled WGS sequence"/>
</dbReference>
<dbReference type="EMBL" id="QEKW01000005">
    <property type="protein sequence ID" value="PVZ10097.1"/>
    <property type="molecule type" value="Genomic_DNA"/>
</dbReference>
<gene>
    <name evidence="2" type="ORF">C8D89_105173</name>
</gene>
<dbReference type="RefSeq" id="WP_116708347.1">
    <property type="nucleotide sequence ID" value="NZ_QEKW01000005.1"/>
</dbReference>
<evidence type="ECO:0000256" key="1">
    <source>
        <dbReference type="SAM" id="MobiDB-lite"/>
    </source>
</evidence>
<sequence length="61" mass="6527">MRTTLDTPARPTNRAERRAAARGKSATIGGVPAARAPRRTGPPEHTKPVHARTDFVARRGG</sequence>
<organism evidence="2 3">
    <name type="scientific">Actinomycetospora cinnamomea</name>
    <dbReference type="NCBI Taxonomy" id="663609"/>
    <lineage>
        <taxon>Bacteria</taxon>
        <taxon>Bacillati</taxon>
        <taxon>Actinomycetota</taxon>
        <taxon>Actinomycetes</taxon>
        <taxon>Pseudonocardiales</taxon>
        <taxon>Pseudonocardiaceae</taxon>
        <taxon>Actinomycetospora</taxon>
    </lineage>
</organism>
<protein>
    <submittedName>
        <fullName evidence="2">Uncharacterized protein</fullName>
    </submittedName>
</protein>
<evidence type="ECO:0000313" key="2">
    <source>
        <dbReference type="EMBL" id="PVZ10097.1"/>
    </source>
</evidence>
<accession>A0A2U1FD31</accession>
<reference evidence="2 3" key="1">
    <citation type="submission" date="2018-04" db="EMBL/GenBank/DDBJ databases">
        <title>Genomic Encyclopedia of Type Strains, Phase IV (KMG-IV): sequencing the most valuable type-strain genomes for metagenomic binning, comparative biology and taxonomic classification.</title>
        <authorList>
            <person name="Goeker M."/>
        </authorList>
    </citation>
    <scope>NUCLEOTIDE SEQUENCE [LARGE SCALE GENOMIC DNA]</scope>
    <source>
        <strain evidence="2 3">DSM 45771</strain>
    </source>
</reference>
<comment type="caution">
    <text evidence="2">The sequence shown here is derived from an EMBL/GenBank/DDBJ whole genome shotgun (WGS) entry which is preliminary data.</text>
</comment>
<keyword evidence="3" id="KW-1185">Reference proteome</keyword>
<name>A0A2U1FD31_9PSEU</name>
<dbReference type="AlphaFoldDB" id="A0A2U1FD31"/>
<proteinExistence type="predicted"/>
<feature type="region of interest" description="Disordered" evidence="1">
    <location>
        <begin position="1"/>
        <end position="61"/>
    </location>
</feature>
<feature type="compositionally biased region" description="Basic and acidic residues" evidence="1">
    <location>
        <begin position="41"/>
        <end position="61"/>
    </location>
</feature>